<name>A0A1M6MF49_9FIRM</name>
<protein>
    <recommendedName>
        <fullName evidence="1">Putative Se/S carrier protein-like domain-containing protein</fullName>
    </recommendedName>
</protein>
<evidence type="ECO:0000313" key="3">
    <source>
        <dbReference type="Proteomes" id="UP000184082"/>
    </source>
</evidence>
<accession>A0A1M6MF49</accession>
<proteinExistence type="predicted"/>
<keyword evidence="3" id="KW-1185">Reference proteome</keyword>
<dbReference type="Proteomes" id="UP000184082">
    <property type="component" value="Unassembled WGS sequence"/>
</dbReference>
<evidence type="ECO:0000259" key="1">
    <source>
        <dbReference type="Pfam" id="PF11823"/>
    </source>
</evidence>
<dbReference type="RefSeq" id="WP_072965826.1">
    <property type="nucleotide sequence ID" value="NZ_FRAJ01000004.1"/>
</dbReference>
<dbReference type="EMBL" id="FRAJ01000004">
    <property type="protein sequence ID" value="SHJ82058.1"/>
    <property type="molecule type" value="Genomic_DNA"/>
</dbReference>
<feature type="domain" description="Putative Se/S carrier protein-like" evidence="1">
    <location>
        <begin position="9"/>
        <end position="78"/>
    </location>
</feature>
<dbReference type="AlphaFoldDB" id="A0A1M6MF49"/>
<sequence>MIAGQNAKYYLIVFNSKNHAYYLESILKKSGYNPKLINVPKYLSKHCSLGLIIYDENIVKFSIEKIEEKKLDIYKVYKYCFKNRKKIYEVIYKS</sequence>
<dbReference type="InterPro" id="IPR021778">
    <property type="entry name" value="Se/S_carrier-like"/>
</dbReference>
<dbReference type="Pfam" id="PF11823">
    <property type="entry name" value="Se_S_carrier"/>
    <property type="match status" value="1"/>
</dbReference>
<reference evidence="2 3" key="1">
    <citation type="submission" date="2016-11" db="EMBL/GenBank/DDBJ databases">
        <authorList>
            <person name="Jaros S."/>
            <person name="Januszkiewicz K."/>
            <person name="Wedrychowicz H."/>
        </authorList>
    </citation>
    <scope>NUCLEOTIDE SEQUENCE [LARGE SCALE GENOMIC DNA]</scope>
    <source>
        <strain evidence="2 3">DSM 14501</strain>
    </source>
</reference>
<evidence type="ECO:0000313" key="2">
    <source>
        <dbReference type="EMBL" id="SHJ82058.1"/>
    </source>
</evidence>
<gene>
    <name evidence="2" type="ORF">SAMN02745883_00516</name>
</gene>
<organism evidence="2 3">
    <name type="scientific">Caminicella sporogenes DSM 14501</name>
    <dbReference type="NCBI Taxonomy" id="1121266"/>
    <lineage>
        <taxon>Bacteria</taxon>
        <taxon>Bacillati</taxon>
        <taxon>Bacillota</taxon>
        <taxon>Clostridia</taxon>
        <taxon>Peptostreptococcales</taxon>
        <taxon>Caminicellaceae</taxon>
        <taxon>Caminicella</taxon>
    </lineage>
</organism>